<dbReference type="InterPro" id="IPR011545">
    <property type="entry name" value="DEAD/DEAH_box_helicase_dom"/>
</dbReference>
<evidence type="ECO:0000256" key="8">
    <source>
        <dbReference type="PROSITE-ProRule" id="PRU00552"/>
    </source>
</evidence>
<dbReference type="SMART" id="SM00490">
    <property type="entry name" value="HELICc"/>
    <property type="match status" value="1"/>
</dbReference>
<gene>
    <name evidence="14" type="ORF">FA15DRAFT_580026</name>
</gene>
<comment type="function">
    <text evidence="9">RNA helicase.</text>
</comment>
<evidence type="ECO:0000256" key="5">
    <source>
        <dbReference type="ARBA" id="ARBA00022806"/>
    </source>
</evidence>
<keyword evidence="6 9" id="KW-0067">ATP-binding</keyword>
<dbReference type="PROSITE" id="PS51195">
    <property type="entry name" value="Q_MOTIF"/>
    <property type="match status" value="1"/>
</dbReference>
<dbReference type="EC" id="3.6.4.13" evidence="9"/>
<dbReference type="InterPro" id="IPR027417">
    <property type="entry name" value="P-loop_NTPase"/>
</dbReference>
<evidence type="ECO:0000256" key="1">
    <source>
        <dbReference type="ARBA" id="ARBA00004604"/>
    </source>
</evidence>
<proteinExistence type="inferred from homology"/>
<evidence type="ECO:0000259" key="13">
    <source>
        <dbReference type="PROSITE" id="PS51195"/>
    </source>
</evidence>
<evidence type="ECO:0000256" key="2">
    <source>
        <dbReference type="ARBA" id="ARBA00022552"/>
    </source>
</evidence>
<dbReference type="OrthoDB" id="10256233at2759"/>
<dbReference type="GO" id="GO:0006364">
    <property type="term" value="P:rRNA processing"/>
    <property type="evidence" value="ECO:0007669"/>
    <property type="project" value="UniProtKB-KW"/>
</dbReference>
<dbReference type="GO" id="GO:0005730">
    <property type="term" value="C:nucleolus"/>
    <property type="evidence" value="ECO:0007669"/>
    <property type="project" value="UniProtKB-SubCell"/>
</dbReference>
<accession>A0A5C3LDN5</accession>
<keyword evidence="3 9" id="KW-0547">Nucleotide-binding</keyword>
<dbReference type="GO" id="GO:0005524">
    <property type="term" value="F:ATP binding"/>
    <property type="evidence" value="ECO:0007669"/>
    <property type="project" value="UniProtKB-UniRule"/>
</dbReference>
<dbReference type="InterPro" id="IPR014014">
    <property type="entry name" value="RNA_helicase_DEAD_Q_motif"/>
</dbReference>
<dbReference type="InterPro" id="IPR001650">
    <property type="entry name" value="Helicase_C-like"/>
</dbReference>
<organism evidence="14 15">
    <name type="scientific">Coprinopsis marcescibilis</name>
    <name type="common">Agaric fungus</name>
    <name type="synonym">Psathyrella marcescibilis</name>
    <dbReference type="NCBI Taxonomy" id="230819"/>
    <lineage>
        <taxon>Eukaryota</taxon>
        <taxon>Fungi</taxon>
        <taxon>Dikarya</taxon>
        <taxon>Basidiomycota</taxon>
        <taxon>Agaricomycotina</taxon>
        <taxon>Agaricomycetes</taxon>
        <taxon>Agaricomycetidae</taxon>
        <taxon>Agaricales</taxon>
        <taxon>Agaricineae</taxon>
        <taxon>Psathyrellaceae</taxon>
        <taxon>Coprinopsis</taxon>
    </lineage>
</organism>
<feature type="compositionally biased region" description="Polar residues" evidence="10">
    <location>
        <begin position="418"/>
        <end position="431"/>
    </location>
</feature>
<feature type="domain" description="Helicase ATP-binding" evidence="11">
    <location>
        <begin position="118"/>
        <end position="342"/>
    </location>
</feature>
<dbReference type="PROSITE" id="PS51194">
    <property type="entry name" value="HELICASE_CTER"/>
    <property type="match status" value="1"/>
</dbReference>
<comment type="catalytic activity">
    <reaction evidence="9">
        <text>ATP + H2O = ADP + phosphate + H(+)</text>
        <dbReference type="Rhea" id="RHEA:13065"/>
        <dbReference type="ChEBI" id="CHEBI:15377"/>
        <dbReference type="ChEBI" id="CHEBI:15378"/>
        <dbReference type="ChEBI" id="CHEBI:30616"/>
        <dbReference type="ChEBI" id="CHEBI:43474"/>
        <dbReference type="ChEBI" id="CHEBI:456216"/>
        <dbReference type="EC" id="3.6.4.13"/>
    </reaction>
</comment>
<comment type="subcellular location">
    <subcellularLocation>
        <location evidence="1">Nucleus</location>
        <location evidence="1">Nucleolus</location>
    </subcellularLocation>
</comment>
<reference evidence="14 15" key="1">
    <citation type="journal article" date="2019" name="Nat. Ecol. Evol.">
        <title>Megaphylogeny resolves global patterns of mushroom evolution.</title>
        <authorList>
            <person name="Varga T."/>
            <person name="Krizsan K."/>
            <person name="Foldi C."/>
            <person name="Dima B."/>
            <person name="Sanchez-Garcia M."/>
            <person name="Sanchez-Ramirez S."/>
            <person name="Szollosi G.J."/>
            <person name="Szarkandi J.G."/>
            <person name="Papp V."/>
            <person name="Albert L."/>
            <person name="Andreopoulos W."/>
            <person name="Angelini C."/>
            <person name="Antonin V."/>
            <person name="Barry K.W."/>
            <person name="Bougher N.L."/>
            <person name="Buchanan P."/>
            <person name="Buyck B."/>
            <person name="Bense V."/>
            <person name="Catcheside P."/>
            <person name="Chovatia M."/>
            <person name="Cooper J."/>
            <person name="Damon W."/>
            <person name="Desjardin D."/>
            <person name="Finy P."/>
            <person name="Geml J."/>
            <person name="Haridas S."/>
            <person name="Hughes K."/>
            <person name="Justo A."/>
            <person name="Karasinski D."/>
            <person name="Kautmanova I."/>
            <person name="Kiss B."/>
            <person name="Kocsube S."/>
            <person name="Kotiranta H."/>
            <person name="LaButti K.M."/>
            <person name="Lechner B.E."/>
            <person name="Liimatainen K."/>
            <person name="Lipzen A."/>
            <person name="Lukacs Z."/>
            <person name="Mihaltcheva S."/>
            <person name="Morgado L.N."/>
            <person name="Niskanen T."/>
            <person name="Noordeloos M.E."/>
            <person name="Ohm R.A."/>
            <person name="Ortiz-Santana B."/>
            <person name="Ovrebo C."/>
            <person name="Racz N."/>
            <person name="Riley R."/>
            <person name="Savchenko A."/>
            <person name="Shiryaev A."/>
            <person name="Soop K."/>
            <person name="Spirin V."/>
            <person name="Szebenyi C."/>
            <person name="Tomsovsky M."/>
            <person name="Tulloss R.E."/>
            <person name="Uehling J."/>
            <person name="Grigoriev I.V."/>
            <person name="Vagvolgyi C."/>
            <person name="Papp T."/>
            <person name="Martin F.M."/>
            <person name="Miettinen O."/>
            <person name="Hibbett D.S."/>
            <person name="Nagy L.G."/>
        </authorList>
    </citation>
    <scope>NUCLEOTIDE SEQUENCE [LARGE SCALE GENOMIC DNA]</scope>
    <source>
        <strain evidence="14 15">CBS 121175</strain>
    </source>
</reference>
<evidence type="ECO:0000259" key="12">
    <source>
        <dbReference type="PROSITE" id="PS51194"/>
    </source>
</evidence>
<keyword evidence="15" id="KW-1185">Reference proteome</keyword>
<keyword evidence="2" id="KW-0698">rRNA processing</keyword>
<dbReference type="PANTHER" id="PTHR24031">
    <property type="entry name" value="RNA HELICASE"/>
    <property type="match status" value="1"/>
</dbReference>
<dbReference type="Gene3D" id="3.40.50.300">
    <property type="entry name" value="P-loop containing nucleotide triphosphate hydrolases"/>
    <property type="match status" value="2"/>
</dbReference>
<dbReference type="SMART" id="SM00487">
    <property type="entry name" value="DEXDc"/>
    <property type="match status" value="1"/>
</dbReference>
<dbReference type="GO" id="GO:0003724">
    <property type="term" value="F:RNA helicase activity"/>
    <property type="evidence" value="ECO:0007669"/>
    <property type="project" value="UniProtKB-EC"/>
</dbReference>
<keyword evidence="4 9" id="KW-0378">Hydrolase</keyword>
<sequence>MKTLSSPSSLAVRFARRSLCTRSIQHNVPRAGRLLVRDGLSPLSQPKSTQKLGLLNLNSKSLAHYTTAALETNDGEPETSSTPKTTFEDLGLHAPIVKSLQKAFPDVEYPTDVQSVFIPAVLQEKDVFLRDSTGSGKSFGLVLALLNKHRIITQVQGAKMRHITSLVLVPHRDLAYQYLHWIEQMVNASVDGHEPPPLSSVAQVLVRDEGMHLDSGLDLLRRSIESLMPPHILIATPQALMDIHKADNTFIRMHLSPSTLSAVCIDEADYLIETLPRKDPAKSFKKAMDREKKRIERHPGPTKELLNIIYKPRQEANAAGLSIPPCPQLILSSATLRTQLRNYVYGESGWLDRQNVVKIYGAAKKEASQWQRGLQHSILLVSEERVRNMDSAADTPSNLPISAFPTGPSAEPEPPHGNDSTGPEYGQTSSPFNPNMLEAIATTFALDVPLCALLVLPASASVTRAIWELSELGINARSMDLQKKHWEVGSSSEDPVLLVGTLATTRGVDLPELSHVFLYGLPDAKGKVNGQSVDTYLHVAGRVGRFGRGGRVITFVAEDERAYEDGSEEGGKKVSQGEKMERILESINVRAVKYGVFD</sequence>
<evidence type="ECO:0000256" key="6">
    <source>
        <dbReference type="ARBA" id="ARBA00022840"/>
    </source>
</evidence>
<evidence type="ECO:0000256" key="9">
    <source>
        <dbReference type="RuleBase" id="RU365068"/>
    </source>
</evidence>
<evidence type="ECO:0000256" key="10">
    <source>
        <dbReference type="SAM" id="MobiDB-lite"/>
    </source>
</evidence>
<dbReference type="STRING" id="230819.A0A5C3LDN5"/>
<protein>
    <recommendedName>
        <fullName evidence="9">ATP-dependent RNA helicase</fullName>
        <ecNumber evidence="9">3.6.4.13</ecNumber>
    </recommendedName>
</protein>
<feature type="domain" description="Helicase C-terminal" evidence="12">
    <location>
        <begin position="445"/>
        <end position="595"/>
    </location>
</feature>
<dbReference type="EMBL" id="ML210146">
    <property type="protein sequence ID" value="TFK30762.1"/>
    <property type="molecule type" value="Genomic_DNA"/>
</dbReference>
<feature type="short sequence motif" description="Q motif" evidence="8">
    <location>
        <begin position="85"/>
        <end position="115"/>
    </location>
</feature>
<dbReference type="SUPFAM" id="SSF52540">
    <property type="entry name" value="P-loop containing nucleoside triphosphate hydrolases"/>
    <property type="match status" value="2"/>
</dbReference>
<dbReference type="Pfam" id="PF00270">
    <property type="entry name" value="DEAD"/>
    <property type="match status" value="1"/>
</dbReference>
<evidence type="ECO:0000256" key="7">
    <source>
        <dbReference type="ARBA" id="ARBA00022884"/>
    </source>
</evidence>
<evidence type="ECO:0000313" key="15">
    <source>
        <dbReference type="Proteomes" id="UP000307440"/>
    </source>
</evidence>
<comment type="similarity">
    <text evidence="9">Belongs to the DEAD box helicase family.</text>
</comment>
<dbReference type="GO" id="GO:0003723">
    <property type="term" value="F:RNA binding"/>
    <property type="evidence" value="ECO:0007669"/>
    <property type="project" value="UniProtKB-UniRule"/>
</dbReference>
<name>A0A5C3LDN5_COPMA</name>
<dbReference type="Pfam" id="PF00271">
    <property type="entry name" value="Helicase_C"/>
    <property type="match status" value="1"/>
</dbReference>
<evidence type="ECO:0000313" key="14">
    <source>
        <dbReference type="EMBL" id="TFK30762.1"/>
    </source>
</evidence>
<comment type="domain">
    <text evidence="9">The Q motif is unique to and characteristic of the DEAD box family of RNA helicases and controls ATP binding and hydrolysis.</text>
</comment>
<feature type="region of interest" description="Disordered" evidence="10">
    <location>
        <begin position="389"/>
        <end position="431"/>
    </location>
</feature>
<evidence type="ECO:0000259" key="11">
    <source>
        <dbReference type="PROSITE" id="PS51192"/>
    </source>
</evidence>
<dbReference type="InterPro" id="IPR014001">
    <property type="entry name" value="Helicase_ATP-bd"/>
</dbReference>
<dbReference type="Proteomes" id="UP000307440">
    <property type="component" value="Unassembled WGS sequence"/>
</dbReference>
<keyword evidence="5 9" id="KW-0347">Helicase</keyword>
<dbReference type="PROSITE" id="PS51192">
    <property type="entry name" value="HELICASE_ATP_BIND_1"/>
    <property type="match status" value="1"/>
</dbReference>
<keyword evidence="7 9" id="KW-0694">RNA-binding</keyword>
<dbReference type="GO" id="GO:0016787">
    <property type="term" value="F:hydrolase activity"/>
    <property type="evidence" value="ECO:0007669"/>
    <property type="project" value="UniProtKB-KW"/>
</dbReference>
<feature type="domain" description="DEAD-box RNA helicase Q" evidence="13">
    <location>
        <begin position="85"/>
        <end position="115"/>
    </location>
</feature>
<evidence type="ECO:0000256" key="3">
    <source>
        <dbReference type="ARBA" id="ARBA00022741"/>
    </source>
</evidence>
<evidence type="ECO:0000256" key="4">
    <source>
        <dbReference type="ARBA" id="ARBA00022801"/>
    </source>
</evidence>
<dbReference type="AlphaFoldDB" id="A0A5C3LDN5"/>